<dbReference type="InParanoid" id="G0NBH6"/>
<feature type="region of interest" description="Disordered" evidence="1">
    <location>
        <begin position="1"/>
        <end position="31"/>
    </location>
</feature>
<feature type="compositionally biased region" description="Polar residues" evidence="1">
    <location>
        <begin position="715"/>
        <end position="735"/>
    </location>
</feature>
<evidence type="ECO:0000256" key="1">
    <source>
        <dbReference type="SAM" id="MobiDB-lite"/>
    </source>
</evidence>
<feature type="compositionally biased region" description="Basic and acidic residues" evidence="1">
    <location>
        <begin position="115"/>
        <end position="128"/>
    </location>
</feature>
<feature type="region of interest" description="Disordered" evidence="1">
    <location>
        <begin position="326"/>
        <end position="407"/>
    </location>
</feature>
<dbReference type="Proteomes" id="UP000008068">
    <property type="component" value="Unassembled WGS sequence"/>
</dbReference>
<name>G0NBH6_CAEBE</name>
<evidence type="ECO:0000313" key="2">
    <source>
        <dbReference type="EMBL" id="EGT56941.1"/>
    </source>
</evidence>
<sequence>MEDKLKENVESSISVEPDVTTPECQIQKSSSNQTPRLLYAVSVQNKSDLLNGIQETVNGATVEKFGFRKQKKISKTHPILDFDALVAGKKKLGAPIVPGAMLSVKYHKTKRNKGGHGEVDTEKSKEESFDSDAEQMAEERMKKKAVDDVRKDDGSKKKVTTSSVEEVASSPKGTGVGGINDPETNGGPFPDMDEQVYLHGTERKRVEEDFTITSTHTLSSTSIHLGDCGGPRPDPDVTCLAGRWEEKPAGELVDMGNVKSLEEHKPKVVAQFRWKGHRLRSKRNGRKRKMWSKWKNGKWIIKARRMRRRKSEGAIVGAVVTAKEDFQRVEEDKSSQLSTKTSEPPRNSLAGSTTAVVAPSAAISSGKGVSNDSDNKKTGGPGESGEQTNSMKETVDIEDTSESEEEEMDLCTKWNRRKTKQWVWRLLPGRTDHFMEVGLVWNHGNSIRIVSMHINDTMDFLEYEIDHRPITVQKSGLDYEKQLDSEEPGLEVEDDGRNVSEDIPVGVVGSHNSTLHSVEQASRNEEILPTLETLKPAPLSQTLHSPYIQNPVSPVLSSSTFSEDNSSEEVSESEGEKLDFVGKWNCKKMRKWCRKYETPSGVPCNLLPPSASLEKLPETKLNKCLVSLQIHQDLGVRMDDRQRFILENSRNIKIHLSTNSFVESWKPVEAEAGPTNGYSLLDDSDAMDFSMASSTCSKIHDDIFNTIKQIKESSKINSPTTSAPGQQKNLASISCDQVGKHNDGSPKKSTIK</sequence>
<gene>
    <name evidence="2" type="ORF">CAEBREN_18427</name>
</gene>
<feature type="compositionally biased region" description="Low complexity" evidence="1">
    <location>
        <begin position="160"/>
        <end position="170"/>
    </location>
</feature>
<evidence type="ECO:0000313" key="3">
    <source>
        <dbReference type="Proteomes" id="UP000008068"/>
    </source>
</evidence>
<organism evidence="3">
    <name type="scientific">Caenorhabditis brenneri</name>
    <name type="common">Nematode worm</name>
    <dbReference type="NCBI Taxonomy" id="135651"/>
    <lineage>
        <taxon>Eukaryota</taxon>
        <taxon>Metazoa</taxon>
        <taxon>Ecdysozoa</taxon>
        <taxon>Nematoda</taxon>
        <taxon>Chromadorea</taxon>
        <taxon>Rhabditida</taxon>
        <taxon>Rhabditina</taxon>
        <taxon>Rhabditomorpha</taxon>
        <taxon>Rhabditoidea</taxon>
        <taxon>Rhabditidae</taxon>
        <taxon>Peloderinae</taxon>
        <taxon>Caenorhabditis</taxon>
    </lineage>
</organism>
<proteinExistence type="predicted"/>
<accession>G0NBH6</accession>
<feature type="region of interest" description="Disordered" evidence="1">
    <location>
        <begin position="109"/>
        <end position="193"/>
    </location>
</feature>
<feature type="compositionally biased region" description="Polar residues" evidence="1">
    <location>
        <begin position="335"/>
        <end position="355"/>
    </location>
</feature>
<dbReference type="EMBL" id="GL379858">
    <property type="protein sequence ID" value="EGT56941.1"/>
    <property type="molecule type" value="Genomic_DNA"/>
</dbReference>
<feature type="region of interest" description="Disordered" evidence="1">
    <location>
        <begin position="713"/>
        <end position="752"/>
    </location>
</feature>
<dbReference type="AlphaFoldDB" id="G0NBH6"/>
<reference evidence="3" key="1">
    <citation type="submission" date="2011-07" db="EMBL/GenBank/DDBJ databases">
        <authorList>
            <consortium name="Caenorhabditis brenneri Sequencing and Analysis Consortium"/>
            <person name="Wilson R.K."/>
        </authorList>
    </citation>
    <scope>NUCLEOTIDE SEQUENCE [LARGE SCALE GENOMIC DNA]</scope>
    <source>
        <strain evidence="3">PB2801</strain>
    </source>
</reference>
<keyword evidence="3" id="KW-1185">Reference proteome</keyword>
<dbReference type="HOGENOM" id="CLU_370165_0_0_1"/>
<feature type="compositionally biased region" description="Polar residues" evidence="1">
    <location>
        <begin position="22"/>
        <end position="31"/>
    </location>
</feature>
<feature type="compositionally biased region" description="Acidic residues" evidence="1">
    <location>
        <begin position="396"/>
        <end position="407"/>
    </location>
</feature>
<feature type="compositionally biased region" description="Basic and acidic residues" evidence="1">
    <location>
        <begin position="137"/>
        <end position="156"/>
    </location>
</feature>
<protein>
    <submittedName>
        <fullName evidence="2">Uncharacterized protein</fullName>
    </submittedName>
</protein>